<name>A0A926RZJ4_9BACI</name>
<evidence type="ECO:0000313" key="4">
    <source>
        <dbReference type="Proteomes" id="UP000626844"/>
    </source>
</evidence>
<feature type="chain" id="PRO_5039732107" evidence="2">
    <location>
        <begin position="22"/>
        <end position="184"/>
    </location>
</feature>
<proteinExistence type="predicted"/>
<dbReference type="NCBIfam" id="TIGR02898">
    <property type="entry name" value="spore_YhcN_YlaJ"/>
    <property type="match status" value="1"/>
</dbReference>
<gene>
    <name evidence="3" type="ORF">IC621_19050</name>
</gene>
<accession>A0A926RZJ4</accession>
<dbReference type="PROSITE" id="PS51257">
    <property type="entry name" value="PROKAR_LIPOPROTEIN"/>
    <property type="match status" value="1"/>
</dbReference>
<dbReference type="InterPro" id="IPR019076">
    <property type="entry name" value="Spore_lipoprot_YhcN/YlaJ-like"/>
</dbReference>
<evidence type="ECO:0000313" key="3">
    <source>
        <dbReference type="EMBL" id="MBD1382322.1"/>
    </source>
</evidence>
<dbReference type="Pfam" id="PF09580">
    <property type="entry name" value="Spore_YhcN_YlaJ"/>
    <property type="match status" value="1"/>
</dbReference>
<protein>
    <submittedName>
        <fullName evidence="3">YhcN/YlaJ family sporulation lipoprotein</fullName>
    </submittedName>
</protein>
<dbReference type="EMBL" id="JACXAI010000029">
    <property type="protein sequence ID" value="MBD1382322.1"/>
    <property type="molecule type" value="Genomic_DNA"/>
</dbReference>
<dbReference type="Proteomes" id="UP000626844">
    <property type="component" value="Unassembled WGS sequence"/>
</dbReference>
<keyword evidence="2" id="KW-0732">Signal</keyword>
<dbReference type="InterPro" id="IPR014247">
    <property type="entry name" value="Spore_lipoprot_YhcN/YlaJ"/>
</dbReference>
<dbReference type="GO" id="GO:0030435">
    <property type="term" value="P:sporulation resulting in formation of a cellular spore"/>
    <property type="evidence" value="ECO:0007669"/>
    <property type="project" value="InterPro"/>
</dbReference>
<organism evidence="3 4">
    <name type="scientific">Metabacillus arenae</name>
    <dbReference type="NCBI Taxonomy" id="2771434"/>
    <lineage>
        <taxon>Bacteria</taxon>
        <taxon>Bacillati</taxon>
        <taxon>Bacillota</taxon>
        <taxon>Bacilli</taxon>
        <taxon>Bacillales</taxon>
        <taxon>Bacillaceae</taxon>
        <taxon>Metabacillus</taxon>
    </lineage>
</organism>
<feature type="region of interest" description="Disordered" evidence="1">
    <location>
        <begin position="27"/>
        <end position="74"/>
    </location>
</feature>
<feature type="signal peptide" evidence="2">
    <location>
        <begin position="1"/>
        <end position="21"/>
    </location>
</feature>
<keyword evidence="3" id="KW-0449">Lipoprotein</keyword>
<comment type="caution">
    <text evidence="3">The sequence shown here is derived from an EMBL/GenBank/DDBJ whole genome shotgun (WGS) entry which is preliminary data.</text>
</comment>
<evidence type="ECO:0000256" key="2">
    <source>
        <dbReference type="SAM" id="SignalP"/>
    </source>
</evidence>
<reference evidence="3" key="1">
    <citation type="submission" date="2020-09" db="EMBL/GenBank/DDBJ databases">
        <title>A novel bacterium of genus Bacillus, isolated from South China Sea.</title>
        <authorList>
            <person name="Huang H."/>
            <person name="Mo K."/>
            <person name="Hu Y."/>
        </authorList>
    </citation>
    <scope>NUCLEOTIDE SEQUENCE</scope>
    <source>
        <strain evidence="3">IB182487</strain>
    </source>
</reference>
<evidence type="ECO:0000256" key="1">
    <source>
        <dbReference type="SAM" id="MobiDB-lite"/>
    </source>
</evidence>
<dbReference type="RefSeq" id="WP_191160403.1">
    <property type="nucleotide sequence ID" value="NZ_JACXAI010000029.1"/>
</dbReference>
<feature type="compositionally biased region" description="Low complexity" evidence="1">
    <location>
        <begin position="27"/>
        <end position="71"/>
    </location>
</feature>
<sequence length="184" mass="20309">MNFLKLLPLTLLSLALLFGCAANQNDEATNNNDQNNNPEDVGFNPDNGNVNNTDNGNMNNTDNGNANNTDGDQPRIEVADEATKKITELDDVKSANILVTDQNAFVAVVLDNGAKGEVRAQLKDEISNKVKETDKDIDNVYVSSNPDFVERMNDYANRVNEGDPIEGLFDEFNETVRRVFPDVQ</sequence>
<dbReference type="AlphaFoldDB" id="A0A926RZJ4"/>
<keyword evidence="4" id="KW-1185">Reference proteome</keyword>